<dbReference type="PROSITE" id="PS50109">
    <property type="entry name" value="HIS_KIN"/>
    <property type="match status" value="1"/>
</dbReference>
<gene>
    <name evidence="9" type="ORF">OSR52_09010</name>
</gene>
<dbReference type="PANTHER" id="PTHR24421">
    <property type="entry name" value="NITRATE/NITRITE SENSOR PROTEIN NARX-RELATED"/>
    <property type="match status" value="1"/>
</dbReference>
<evidence type="ECO:0000256" key="1">
    <source>
        <dbReference type="ARBA" id="ARBA00000085"/>
    </source>
</evidence>
<reference evidence="9" key="1">
    <citation type="submission" date="2022-11" db="EMBL/GenBank/DDBJ databases">
        <title>High-quality draft genome sequence of Galbibacter sp. strain CMA-7.</title>
        <authorList>
            <person name="Wei L."/>
            <person name="Dong C."/>
            <person name="Shao Z."/>
        </authorList>
    </citation>
    <scope>NUCLEOTIDE SEQUENCE</scope>
    <source>
        <strain evidence="9">CMA-7</strain>
    </source>
</reference>
<evidence type="ECO:0000256" key="7">
    <source>
        <dbReference type="SAM" id="Phobius"/>
    </source>
</evidence>
<dbReference type="InterPro" id="IPR050482">
    <property type="entry name" value="Sensor_HK_TwoCompSys"/>
</dbReference>
<dbReference type="EC" id="2.7.13.3" evidence="2"/>
<protein>
    <recommendedName>
        <fullName evidence="2">histidine kinase</fullName>
        <ecNumber evidence="2">2.7.13.3</ecNumber>
    </recommendedName>
</protein>
<comment type="caution">
    <text evidence="9">The sequence shown here is derived from an EMBL/GenBank/DDBJ whole genome shotgun (WGS) entry which is preliminary data.</text>
</comment>
<dbReference type="Pfam" id="PF02518">
    <property type="entry name" value="HATPase_c"/>
    <property type="match status" value="1"/>
</dbReference>
<feature type="domain" description="Histidine kinase" evidence="8">
    <location>
        <begin position="590"/>
        <end position="677"/>
    </location>
</feature>
<dbReference type="InterPro" id="IPR019734">
    <property type="entry name" value="TPR_rpt"/>
</dbReference>
<dbReference type="Pfam" id="PF13424">
    <property type="entry name" value="TPR_12"/>
    <property type="match status" value="1"/>
</dbReference>
<dbReference type="InterPro" id="IPR005467">
    <property type="entry name" value="His_kinase_dom"/>
</dbReference>
<dbReference type="Proteomes" id="UP001153642">
    <property type="component" value="Unassembled WGS sequence"/>
</dbReference>
<dbReference type="PRINTS" id="PR00344">
    <property type="entry name" value="BCTRLSENSOR"/>
</dbReference>
<keyword evidence="7" id="KW-0472">Membrane</keyword>
<dbReference type="PROSITE" id="PS50005">
    <property type="entry name" value="TPR"/>
    <property type="match status" value="1"/>
</dbReference>
<keyword evidence="6" id="KW-0802">TPR repeat</keyword>
<dbReference type="EMBL" id="JAPMUA010000003">
    <property type="protein sequence ID" value="MDG3586009.1"/>
    <property type="molecule type" value="Genomic_DNA"/>
</dbReference>
<dbReference type="SUPFAM" id="SSF48452">
    <property type="entry name" value="TPR-like"/>
    <property type="match status" value="1"/>
</dbReference>
<keyword evidence="3" id="KW-0808">Transferase</keyword>
<keyword evidence="4" id="KW-0418">Kinase</keyword>
<organism evidence="9 10">
    <name type="scientific">Galbibacter pacificus</name>
    <dbReference type="NCBI Taxonomy" id="2996052"/>
    <lineage>
        <taxon>Bacteria</taxon>
        <taxon>Pseudomonadati</taxon>
        <taxon>Bacteroidota</taxon>
        <taxon>Flavobacteriia</taxon>
        <taxon>Flavobacteriales</taxon>
        <taxon>Flavobacteriaceae</taxon>
        <taxon>Galbibacter</taxon>
    </lineage>
</organism>
<evidence type="ECO:0000259" key="8">
    <source>
        <dbReference type="PROSITE" id="PS50109"/>
    </source>
</evidence>
<sequence length="677" mass="78815">MKRQLFLFTLIFLLISCTEEFLEKNDSSVQDHLIGRITELIDNLDNLETSSARKDSLVKAYNLIIENANDSIKSRLLSKISYNLYKEHTDSVFLAINHQSQKIAREKQDSISLANLYWDIGNYYAKGILKDSAFFYYSQAQKLFKNLDRSFLESRMLINKAIVQNSIKDYVGSEINSIKALELLNQANEEKPFQLYRCYNNLGIIYNELGEYQKSISYHEKALNIIEGTDNNNNFEENTKNNIGIVRQNQGFYPQAIAIFKGLLQDNNLRHRNIKLYAMILDNLTYNQFKGKIINKKIEHNFQLAKHIRDSIKDYNGLAISNIHLSEYFKEQGNSVEAYKYALDARDISKKIEDYKNLLRSLKILSEIRAVTRFKYLNEYSKIADSLNRVERAQRNKFIRIAYETEQFKYRNQQLRKQKIYLIGLLVMFAVSVGLVFVIKNNRSKYKILQSEKERQQANEEVYALMLSQQSKLQEVRQQEKNRISSELHDGILGKIFGLRLSLDGLNNKKDDYSIGVRARYIDEIRKIEEEIRDLSHELFNDSKIKETDFGDLIQELIERKSKLGKFKFHVHIANDIPWHYLGNDLKINIYRLIQEALQNVIKHANAKNVYINFENKKNDLILTISDDGKGFNTAKNAQGIGINSMRNRVSKMNGILSIQSKEKEGTSIIITIPSVN</sequence>
<evidence type="ECO:0000256" key="6">
    <source>
        <dbReference type="PROSITE-ProRule" id="PRU00339"/>
    </source>
</evidence>
<dbReference type="Gene3D" id="3.30.565.10">
    <property type="entry name" value="Histidine kinase-like ATPase, C-terminal domain"/>
    <property type="match status" value="1"/>
</dbReference>
<feature type="repeat" description="TPR" evidence="6">
    <location>
        <begin position="196"/>
        <end position="229"/>
    </location>
</feature>
<keyword evidence="5" id="KW-0902">Two-component regulatory system</keyword>
<dbReference type="InterPro" id="IPR011990">
    <property type="entry name" value="TPR-like_helical_dom_sf"/>
</dbReference>
<feature type="transmembrane region" description="Helical" evidence="7">
    <location>
        <begin position="420"/>
        <end position="439"/>
    </location>
</feature>
<dbReference type="InterPro" id="IPR036890">
    <property type="entry name" value="HATPase_C_sf"/>
</dbReference>
<dbReference type="PANTHER" id="PTHR24421:SF10">
    <property type="entry name" value="NITRATE_NITRITE SENSOR PROTEIN NARQ"/>
    <property type="match status" value="1"/>
</dbReference>
<evidence type="ECO:0000313" key="9">
    <source>
        <dbReference type="EMBL" id="MDG3586009.1"/>
    </source>
</evidence>
<name>A0ABT6FRW3_9FLAO</name>
<dbReference type="CDD" id="cd16917">
    <property type="entry name" value="HATPase_UhpB-NarQ-NarX-like"/>
    <property type="match status" value="1"/>
</dbReference>
<dbReference type="Gene3D" id="1.25.40.10">
    <property type="entry name" value="Tetratricopeptide repeat domain"/>
    <property type="match status" value="1"/>
</dbReference>
<keyword evidence="7" id="KW-1133">Transmembrane helix</keyword>
<evidence type="ECO:0000256" key="4">
    <source>
        <dbReference type="ARBA" id="ARBA00022777"/>
    </source>
</evidence>
<dbReference type="SMART" id="SM00387">
    <property type="entry name" value="HATPase_c"/>
    <property type="match status" value="1"/>
</dbReference>
<comment type="catalytic activity">
    <reaction evidence="1">
        <text>ATP + protein L-histidine = ADP + protein N-phospho-L-histidine.</text>
        <dbReference type="EC" id="2.7.13.3"/>
    </reaction>
</comment>
<dbReference type="SUPFAM" id="SSF55874">
    <property type="entry name" value="ATPase domain of HSP90 chaperone/DNA topoisomerase II/histidine kinase"/>
    <property type="match status" value="1"/>
</dbReference>
<dbReference type="InterPro" id="IPR003594">
    <property type="entry name" value="HATPase_dom"/>
</dbReference>
<evidence type="ECO:0000313" key="10">
    <source>
        <dbReference type="Proteomes" id="UP001153642"/>
    </source>
</evidence>
<proteinExistence type="predicted"/>
<evidence type="ECO:0000256" key="2">
    <source>
        <dbReference type="ARBA" id="ARBA00012438"/>
    </source>
</evidence>
<dbReference type="RefSeq" id="WP_277900077.1">
    <property type="nucleotide sequence ID" value="NZ_JAPMUA010000003.1"/>
</dbReference>
<evidence type="ECO:0000256" key="5">
    <source>
        <dbReference type="ARBA" id="ARBA00023012"/>
    </source>
</evidence>
<dbReference type="Gene3D" id="1.20.5.1930">
    <property type="match status" value="1"/>
</dbReference>
<keyword evidence="7" id="KW-0812">Transmembrane</keyword>
<accession>A0ABT6FRW3</accession>
<keyword evidence="10" id="KW-1185">Reference proteome</keyword>
<dbReference type="PROSITE" id="PS51257">
    <property type="entry name" value="PROKAR_LIPOPROTEIN"/>
    <property type="match status" value="1"/>
</dbReference>
<dbReference type="SMART" id="SM00028">
    <property type="entry name" value="TPR"/>
    <property type="match status" value="2"/>
</dbReference>
<evidence type="ECO:0000256" key="3">
    <source>
        <dbReference type="ARBA" id="ARBA00022679"/>
    </source>
</evidence>
<dbReference type="InterPro" id="IPR004358">
    <property type="entry name" value="Sig_transdc_His_kin-like_C"/>
</dbReference>